<reference evidence="3" key="1">
    <citation type="submission" date="2018-06" db="EMBL/GenBank/DDBJ databases">
        <authorList>
            <person name="Zhirakovskaya E."/>
        </authorList>
    </citation>
    <scope>NUCLEOTIDE SEQUENCE</scope>
</reference>
<dbReference type="InterPro" id="IPR025646">
    <property type="entry name" value="DUF4350"/>
</dbReference>
<gene>
    <name evidence="3" type="ORF">MNBD_GAMMA08-962</name>
</gene>
<evidence type="ECO:0000256" key="1">
    <source>
        <dbReference type="SAM" id="Phobius"/>
    </source>
</evidence>
<accession>A0A3B0Y4I8</accession>
<name>A0A3B0Y4I8_9ZZZZ</name>
<feature type="domain" description="DUF4350" evidence="2">
    <location>
        <begin position="78"/>
        <end position="234"/>
    </location>
</feature>
<dbReference type="EMBL" id="UOFH01000248">
    <property type="protein sequence ID" value="VAW63316.1"/>
    <property type="molecule type" value="Genomic_DNA"/>
</dbReference>
<dbReference type="InterPro" id="IPR029062">
    <property type="entry name" value="Class_I_gatase-like"/>
</dbReference>
<dbReference type="Gene3D" id="3.40.50.880">
    <property type="match status" value="1"/>
</dbReference>
<feature type="transmembrane region" description="Helical" evidence="1">
    <location>
        <begin position="12"/>
        <end position="30"/>
    </location>
</feature>
<feature type="transmembrane region" description="Helical" evidence="1">
    <location>
        <begin position="268"/>
        <end position="288"/>
    </location>
</feature>
<keyword evidence="1" id="KW-0472">Membrane</keyword>
<dbReference type="AlphaFoldDB" id="A0A3B0Y4I8"/>
<dbReference type="Pfam" id="PF14258">
    <property type="entry name" value="DUF4350"/>
    <property type="match status" value="1"/>
</dbReference>
<evidence type="ECO:0000313" key="3">
    <source>
        <dbReference type="EMBL" id="VAW63316.1"/>
    </source>
</evidence>
<evidence type="ECO:0000259" key="2">
    <source>
        <dbReference type="Pfam" id="PF14258"/>
    </source>
</evidence>
<protein>
    <recommendedName>
        <fullName evidence="2">DUF4350 domain-containing protein</fullName>
    </recommendedName>
</protein>
<sequence length="392" mass="46368">MIVNQQKKSNLLMYIILGLAFVMVAVWLYMNIESYTTTEDRGYQGEARINAFLAAEFFLRKMGQSTKKIKLFSEDQAQLKYNDTLFVPEIRVAFDRLRSKKIMQWVKQGGHLIVTGNARFKNEKNARDFILDEVGLYVERYVLSEDESLPDEPVDIAIEDEDYFWQANFYDYWLISKTENFNAYILWTIEDEGRTHGMQIEVGKGRLTLLSDIDVFRNDNIARYDHAAFLFSLTNDQLKYDKSGVFYYSLFEDQISIFHWLWKHAQPFMLSLMVLGIVILWMSVPRFGPLININQPIRRQFLNHLKASGNYYWRQGYYSYLLMSVRKQLSHAVKVKYPEWSNLNKQEQVKHFSEISQFEVAIIENALFDNEVNQVNDFINKIKILEELRKSI</sequence>
<organism evidence="3">
    <name type="scientific">hydrothermal vent metagenome</name>
    <dbReference type="NCBI Taxonomy" id="652676"/>
    <lineage>
        <taxon>unclassified sequences</taxon>
        <taxon>metagenomes</taxon>
        <taxon>ecological metagenomes</taxon>
    </lineage>
</organism>
<proteinExistence type="predicted"/>
<keyword evidence="1" id="KW-0812">Transmembrane</keyword>
<keyword evidence="1" id="KW-1133">Transmembrane helix</keyword>